<accession>M3VGR4</accession>
<organism evidence="2 3">
    <name type="scientific">Gordonia malaquae NBRC 108250</name>
    <dbReference type="NCBI Taxonomy" id="1223542"/>
    <lineage>
        <taxon>Bacteria</taxon>
        <taxon>Bacillati</taxon>
        <taxon>Actinomycetota</taxon>
        <taxon>Actinomycetes</taxon>
        <taxon>Mycobacteriales</taxon>
        <taxon>Gordoniaceae</taxon>
        <taxon>Gordonia</taxon>
    </lineage>
</organism>
<keyword evidence="3" id="KW-1185">Reference proteome</keyword>
<keyword evidence="1" id="KW-1133">Transmembrane helix</keyword>
<keyword evidence="1" id="KW-0812">Transmembrane</keyword>
<dbReference type="InterPro" id="IPR008993">
    <property type="entry name" value="TIMP-like_OB-fold"/>
</dbReference>
<dbReference type="AlphaFoldDB" id="M3VGR4"/>
<feature type="transmembrane region" description="Helical" evidence="1">
    <location>
        <begin position="128"/>
        <end position="148"/>
    </location>
</feature>
<name>M3VGR4_GORML</name>
<dbReference type="Proteomes" id="UP000035009">
    <property type="component" value="Unassembled WGS sequence"/>
</dbReference>
<evidence type="ECO:0000256" key="1">
    <source>
        <dbReference type="SAM" id="Phobius"/>
    </source>
</evidence>
<gene>
    <name evidence="2" type="ORF">GM1_029_00470</name>
</gene>
<evidence type="ECO:0000313" key="2">
    <source>
        <dbReference type="EMBL" id="GAC81144.1"/>
    </source>
</evidence>
<keyword evidence="1" id="KW-0472">Membrane</keyword>
<sequence length="153" mass="15759">MTAEETVARADAIVTGRAVSASESADGMDRTYVFQVDYSYKTVVPAYIEVSTASKGPACGVELTIGATDTVVLGGHRGAWSAVSCSNYGLPTVIPPSAGPRLEPTHADVPDAAHSDASVGTALVRPGWMVALWAFGALVLLVGGVVVATRLRK</sequence>
<dbReference type="Gene3D" id="2.40.50.120">
    <property type="match status" value="1"/>
</dbReference>
<reference evidence="2 3" key="1">
    <citation type="submission" date="2013-02" db="EMBL/GenBank/DDBJ databases">
        <title>Whole genome shotgun sequence of Gordonia malaquae NBRC 108250.</title>
        <authorList>
            <person name="Yoshida I."/>
            <person name="Hosoyama A."/>
            <person name="Tsuchikane K."/>
            <person name="Ando Y."/>
            <person name="Baba S."/>
            <person name="Ohji S."/>
            <person name="Hamada M."/>
            <person name="Tamura T."/>
            <person name="Yamazoe A."/>
            <person name="Yamazaki S."/>
            <person name="Fujita N."/>
        </authorList>
    </citation>
    <scope>NUCLEOTIDE SEQUENCE [LARGE SCALE GENOMIC DNA]</scope>
    <source>
        <strain evidence="2 3">NBRC 108250</strain>
    </source>
</reference>
<evidence type="ECO:0000313" key="3">
    <source>
        <dbReference type="Proteomes" id="UP000035009"/>
    </source>
</evidence>
<proteinExistence type="predicted"/>
<dbReference type="EMBL" id="BAOP01000029">
    <property type="protein sequence ID" value="GAC81144.1"/>
    <property type="molecule type" value="Genomic_DNA"/>
</dbReference>
<dbReference type="eggNOG" id="ENOG5030JF6">
    <property type="taxonomic scope" value="Bacteria"/>
</dbReference>
<protein>
    <submittedName>
        <fullName evidence="2">Uncharacterized protein</fullName>
    </submittedName>
</protein>
<comment type="caution">
    <text evidence="2">The sequence shown here is derived from an EMBL/GenBank/DDBJ whole genome shotgun (WGS) entry which is preliminary data.</text>
</comment>